<dbReference type="Proteomes" id="UP000026941">
    <property type="component" value="Unassembled WGS sequence"/>
</dbReference>
<sequence length="61" mass="6468">MMQALLPSFDDRGFPAVIATTVIAMLFAASVHFHLLCGIVCLHGEDALMPADICHVATAGR</sequence>
<comment type="caution">
    <text evidence="2">The sequence shown here is derived from an EMBL/GenBank/DDBJ whole genome shotgun (WGS) entry which is preliminary data.</text>
</comment>
<protein>
    <submittedName>
        <fullName evidence="2">Uncharacterized protein</fullName>
    </submittedName>
</protein>
<dbReference type="EMBL" id="BAYX01000026">
    <property type="protein sequence ID" value="GAJ96807.1"/>
    <property type="molecule type" value="Genomic_DNA"/>
</dbReference>
<evidence type="ECO:0000256" key="1">
    <source>
        <dbReference type="SAM" id="Phobius"/>
    </source>
</evidence>
<evidence type="ECO:0000313" key="2">
    <source>
        <dbReference type="EMBL" id="GAJ96807.1"/>
    </source>
</evidence>
<evidence type="ECO:0000313" key="3">
    <source>
        <dbReference type="Proteomes" id="UP000026941"/>
    </source>
</evidence>
<keyword evidence="1" id="KW-0472">Membrane</keyword>
<accession>A0AA87U7K4</accession>
<keyword evidence="1" id="KW-0812">Transmembrane</keyword>
<organism evidence="2 3">
    <name type="scientific">Rhizobium rhizogenes NBRC 13257</name>
    <dbReference type="NCBI Taxonomy" id="1220581"/>
    <lineage>
        <taxon>Bacteria</taxon>
        <taxon>Pseudomonadati</taxon>
        <taxon>Pseudomonadota</taxon>
        <taxon>Alphaproteobacteria</taxon>
        <taxon>Hyphomicrobiales</taxon>
        <taxon>Rhizobiaceae</taxon>
        <taxon>Rhizobium/Agrobacterium group</taxon>
        <taxon>Rhizobium</taxon>
    </lineage>
</organism>
<dbReference type="AlphaFoldDB" id="A0AA87U7K4"/>
<keyword evidence="1" id="KW-1133">Transmembrane helix</keyword>
<dbReference type="GeneID" id="86851810"/>
<proteinExistence type="predicted"/>
<name>A0AA87U7K4_RHIRH</name>
<feature type="transmembrane region" description="Helical" evidence="1">
    <location>
        <begin position="16"/>
        <end position="42"/>
    </location>
</feature>
<reference evidence="2 3" key="1">
    <citation type="submission" date="2014-05" db="EMBL/GenBank/DDBJ databases">
        <title>Whole genome shotgun sequence of Rhizobium rhizogenes NBRC 13257.</title>
        <authorList>
            <person name="Katano-Makiyama Y."/>
            <person name="Hosoyama A."/>
            <person name="Hashimoto M."/>
            <person name="Hosoyama Y."/>
            <person name="Noguchi M."/>
            <person name="Tsuchikane K."/>
            <person name="Kimura A."/>
            <person name="Ohji S."/>
            <person name="Ichikawa N."/>
            <person name="Yamazoe A."/>
            <person name="Fujita N."/>
        </authorList>
    </citation>
    <scope>NUCLEOTIDE SEQUENCE [LARGE SCALE GENOMIC DNA]</scope>
    <source>
        <strain evidence="2 3">NBRC 13257</strain>
    </source>
</reference>
<gene>
    <name evidence="2" type="ORF">RRH01S_26_00030</name>
</gene>
<dbReference type="RefSeq" id="WP_034515889.1">
    <property type="nucleotide sequence ID" value="NZ_BAYX01000026.1"/>
</dbReference>